<organism evidence="2 3">
    <name type="scientific">Halostreptopolyspora alba</name>
    <dbReference type="NCBI Taxonomy" id="2487137"/>
    <lineage>
        <taxon>Bacteria</taxon>
        <taxon>Bacillati</taxon>
        <taxon>Actinomycetota</taxon>
        <taxon>Actinomycetes</taxon>
        <taxon>Streptosporangiales</taxon>
        <taxon>Nocardiopsidaceae</taxon>
        <taxon>Halostreptopolyspora</taxon>
    </lineage>
</organism>
<protein>
    <submittedName>
        <fullName evidence="2">XRE family transcriptional regulator</fullName>
    </submittedName>
</protein>
<keyword evidence="3" id="KW-1185">Reference proteome</keyword>
<gene>
    <name evidence="2" type="ORF">EFW17_14730</name>
</gene>
<dbReference type="EMBL" id="RJMB01000014">
    <property type="protein sequence ID" value="RNL83853.1"/>
    <property type="molecule type" value="Genomic_DNA"/>
</dbReference>
<dbReference type="CDD" id="cd00093">
    <property type="entry name" value="HTH_XRE"/>
    <property type="match status" value="1"/>
</dbReference>
<accession>A0A3N0E7S2</accession>
<sequence length="269" mass="30004">MAMMERGNALWQRFGTELKRQRELSGVSQAQLAKATGWSPSMISALQQGTRTPKRDHAEALDTALNTGGLLTRLWQELVNQRDVPEWFRDAVLIERRATEIREYEPLVVPGLLQTTEYARAMLEGRYNRHLSDQIRQMAEARAARLPAIQGHRPLLWFVVREAVLKRAVGTETIMKDQLGHIIELAEAGTVQFQVLPDTPVSPGFCLPFRVSSLGPIQSVVYVEHALGGETSDNPEQVSEMTTLFGALQAAAVAPGESIDLVKRWRGEP</sequence>
<reference evidence="2 3" key="1">
    <citation type="submission" date="2018-11" db="EMBL/GenBank/DDBJ databases">
        <title>The genome draft of YIM 96095.</title>
        <authorList>
            <person name="Tang S.-K."/>
            <person name="Chunyu W.-X."/>
            <person name="Feng Y.-Z."/>
        </authorList>
    </citation>
    <scope>NUCLEOTIDE SEQUENCE [LARGE SCALE GENOMIC DNA]</scope>
    <source>
        <strain evidence="2 3">YIM 96095</strain>
    </source>
</reference>
<dbReference type="GO" id="GO:0003677">
    <property type="term" value="F:DNA binding"/>
    <property type="evidence" value="ECO:0007669"/>
    <property type="project" value="InterPro"/>
</dbReference>
<feature type="domain" description="HTH cro/C1-type" evidence="1">
    <location>
        <begin position="18"/>
        <end position="71"/>
    </location>
</feature>
<name>A0A3N0E7S2_9ACTN</name>
<dbReference type="Pfam" id="PF19054">
    <property type="entry name" value="DUF5753"/>
    <property type="match status" value="1"/>
</dbReference>
<dbReference type="OrthoDB" id="3423346at2"/>
<dbReference type="SMART" id="SM00530">
    <property type="entry name" value="HTH_XRE"/>
    <property type="match status" value="1"/>
</dbReference>
<evidence type="ECO:0000313" key="2">
    <source>
        <dbReference type="EMBL" id="RNL83853.1"/>
    </source>
</evidence>
<proteinExistence type="predicted"/>
<dbReference type="AlphaFoldDB" id="A0A3N0E7S2"/>
<dbReference type="Gene3D" id="1.10.260.40">
    <property type="entry name" value="lambda repressor-like DNA-binding domains"/>
    <property type="match status" value="1"/>
</dbReference>
<evidence type="ECO:0000259" key="1">
    <source>
        <dbReference type="PROSITE" id="PS50943"/>
    </source>
</evidence>
<dbReference type="InterPro" id="IPR043917">
    <property type="entry name" value="DUF5753"/>
</dbReference>
<dbReference type="InterPro" id="IPR010982">
    <property type="entry name" value="Lambda_DNA-bd_dom_sf"/>
</dbReference>
<dbReference type="PROSITE" id="PS50943">
    <property type="entry name" value="HTH_CROC1"/>
    <property type="match status" value="1"/>
</dbReference>
<dbReference type="Proteomes" id="UP000269198">
    <property type="component" value="Unassembled WGS sequence"/>
</dbReference>
<comment type="caution">
    <text evidence="2">The sequence shown here is derived from an EMBL/GenBank/DDBJ whole genome shotgun (WGS) entry which is preliminary data.</text>
</comment>
<dbReference type="InterPro" id="IPR001387">
    <property type="entry name" value="Cro/C1-type_HTH"/>
</dbReference>
<dbReference type="Pfam" id="PF13560">
    <property type="entry name" value="HTH_31"/>
    <property type="match status" value="1"/>
</dbReference>
<evidence type="ECO:0000313" key="3">
    <source>
        <dbReference type="Proteomes" id="UP000269198"/>
    </source>
</evidence>
<dbReference type="SUPFAM" id="SSF47413">
    <property type="entry name" value="lambda repressor-like DNA-binding domains"/>
    <property type="match status" value="1"/>
</dbReference>